<dbReference type="AlphaFoldDB" id="A0A8S4NYB5"/>
<accession>A0A8S4NYB5</accession>
<dbReference type="InterPro" id="IPR001878">
    <property type="entry name" value="Znf_CCHC"/>
</dbReference>
<sequence>MYPMLQLLTSMMTDMKSSIDDLKDRMKSMKDDLHAMQITNTDLVSQLAAKTVAFKELDDENVYLRKQLIACKSDSSNSKKGTLVVGSSIVRDFDSDKLVNTDVECIRGGKIKDAHKHITNLDKQYDRIIFQIASNDAAEKDATVKGITDEYNTMLIGAAPRTFAMIFIKNNTINNGFLDARGLHLSKAGSNSLARNMKLSVKASHQQDITKPYQHRRQSPRVNTDAHNPPTPQDDGEWQTVPTKSTRSSRPQKSIPSHRHRDNYHANTNDSNPTCFKCGESSHLASTCWHPSSVRCYGCNQLGHKESRCPSSSNGGK</sequence>
<feature type="compositionally biased region" description="Polar residues" evidence="3">
    <location>
        <begin position="240"/>
        <end position="255"/>
    </location>
</feature>
<keyword evidence="2" id="KW-0175">Coiled coil</keyword>
<protein>
    <recommendedName>
        <fullName evidence="4">CCHC-type domain-containing protein</fullName>
    </recommendedName>
</protein>
<evidence type="ECO:0000256" key="3">
    <source>
        <dbReference type="SAM" id="MobiDB-lite"/>
    </source>
</evidence>
<dbReference type="EMBL" id="CAIIXF020000006">
    <property type="protein sequence ID" value="CAH1785508.1"/>
    <property type="molecule type" value="Genomic_DNA"/>
</dbReference>
<reference evidence="5" key="1">
    <citation type="submission" date="2022-03" db="EMBL/GenBank/DDBJ databases">
        <authorList>
            <person name="Martin C."/>
        </authorList>
    </citation>
    <scope>NUCLEOTIDE SEQUENCE</scope>
</reference>
<feature type="region of interest" description="Disordered" evidence="3">
    <location>
        <begin position="201"/>
        <end position="266"/>
    </location>
</feature>
<feature type="domain" description="CCHC-type" evidence="4">
    <location>
        <begin position="275"/>
        <end position="288"/>
    </location>
</feature>
<dbReference type="Gene3D" id="3.40.50.12690">
    <property type="match status" value="1"/>
</dbReference>
<dbReference type="InterPro" id="IPR036875">
    <property type="entry name" value="Znf_CCHC_sf"/>
</dbReference>
<name>A0A8S4NYB5_OWEFU</name>
<dbReference type="SUPFAM" id="SSF57756">
    <property type="entry name" value="Retrovirus zinc finger-like domains"/>
    <property type="match status" value="1"/>
</dbReference>
<evidence type="ECO:0000259" key="4">
    <source>
        <dbReference type="PROSITE" id="PS50158"/>
    </source>
</evidence>
<proteinExistence type="predicted"/>
<evidence type="ECO:0000313" key="6">
    <source>
        <dbReference type="Proteomes" id="UP000749559"/>
    </source>
</evidence>
<comment type="caution">
    <text evidence="5">The sequence shown here is derived from an EMBL/GenBank/DDBJ whole genome shotgun (WGS) entry which is preliminary data.</text>
</comment>
<dbReference type="PROSITE" id="PS50158">
    <property type="entry name" value="ZF_CCHC"/>
    <property type="match status" value="2"/>
</dbReference>
<evidence type="ECO:0000313" key="5">
    <source>
        <dbReference type="EMBL" id="CAH1785508.1"/>
    </source>
</evidence>
<dbReference type="OrthoDB" id="6307502at2759"/>
<dbReference type="GO" id="GO:0008270">
    <property type="term" value="F:zinc ion binding"/>
    <property type="evidence" value="ECO:0007669"/>
    <property type="project" value="UniProtKB-KW"/>
</dbReference>
<dbReference type="GO" id="GO:0003676">
    <property type="term" value="F:nucleic acid binding"/>
    <property type="evidence" value="ECO:0007669"/>
    <property type="project" value="InterPro"/>
</dbReference>
<dbReference type="Gene3D" id="4.10.60.10">
    <property type="entry name" value="Zinc finger, CCHC-type"/>
    <property type="match status" value="1"/>
</dbReference>
<evidence type="ECO:0000256" key="1">
    <source>
        <dbReference type="PROSITE-ProRule" id="PRU00047"/>
    </source>
</evidence>
<dbReference type="Proteomes" id="UP000749559">
    <property type="component" value="Unassembled WGS sequence"/>
</dbReference>
<keyword evidence="1" id="KW-0479">Metal-binding</keyword>
<gene>
    <name evidence="5" type="ORF">OFUS_LOCUS11554</name>
</gene>
<keyword evidence="6" id="KW-1185">Reference proteome</keyword>
<evidence type="ECO:0000256" key="2">
    <source>
        <dbReference type="SAM" id="Coils"/>
    </source>
</evidence>
<keyword evidence="1" id="KW-0862">Zinc</keyword>
<keyword evidence="1" id="KW-0863">Zinc-finger</keyword>
<feature type="coiled-coil region" evidence="2">
    <location>
        <begin position="12"/>
        <end position="39"/>
    </location>
</feature>
<dbReference type="SMART" id="SM00343">
    <property type="entry name" value="ZnF_C2HC"/>
    <property type="match status" value="2"/>
</dbReference>
<feature type="domain" description="CCHC-type" evidence="4">
    <location>
        <begin position="295"/>
        <end position="311"/>
    </location>
</feature>
<organism evidence="5 6">
    <name type="scientific">Owenia fusiformis</name>
    <name type="common">Polychaete worm</name>
    <dbReference type="NCBI Taxonomy" id="6347"/>
    <lineage>
        <taxon>Eukaryota</taxon>
        <taxon>Metazoa</taxon>
        <taxon>Spiralia</taxon>
        <taxon>Lophotrochozoa</taxon>
        <taxon>Annelida</taxon>
        <taxon>Polychaeta</taxon>
        <taxon>Sedentaria</taxon>
        <taxon>Canalipalpata</taxon>
        <taxon>Sabellida</taxon>
        <taxon>Oweniida</taxon>
        <taxon>Oweniidae</taxon>
        <taxon>Owenia</taxon>
    </lineage>
</organism>